<organism evidence="4 5">
    <name type="scientific">Cryptosporangium aurantiacum</name>
    <dbReference type="NCBI Taxonomy" id="134849"/>
    <lineage>
        <taxon>Bacteria</taxon>
        <taxon>Bacillati</taxon>
        <taxon>Actinomycetota</taxon>
        <taxon>Actinomycetes</taxon>
        <taxon>Cryptosporangiales</taxon>
        <taxon>Cryptosporangiaceae</taxon>
        <taxon>Cryptosporangium</taxon>
    </lineage>
</organism>
<dbReference type="CDD" id="cd03801">
    <property type="entry name" value="GT4_PimA-like"/>
    <property type="match status" value="1"/>
</dbReference>
<protein>
    <submittedName>
        <fullName evidence="4">Phosphatidylinositol alpha-1,6-mannosyltransferase</fullName>
    </submittedName>
</protein>
<dbReference type="Pfam" id="PF00534">
    <property type="entry name" value="Glycos_transf_1"/>
    <property type="match status" value="1"/>
</dbReference>
<dbReference type="AlphaFoldDB" id="A0A1M7R7E7"/>
<feature type="region of interest" description="Disordered" evidence="2">
    <location>
        <begin position="1"/>
        <end position="70"/>
    </location>
</feature>
<keyword evidence="4" id="KW-0328">Glycosyltransferase</keyword>
<dbReference type="STRING" id="134849.SAMN05443668_108148"/>
<dbReference type="Proteomes" id="UP000184440">
    <property type="component" value="Unassembled WGS sequence"/>
</dbReference>
<accession>A0A1M7R7E7</accession>
<dbReference type="FunFam" id="3.40.50.2000:FF:000069">
    <property type="entry name" value="Alpha-(1-6)-phosphatidylinositol monomannoside mannosyltransferase"/>
    <property type="match status" value="1"/>
</dbReference>
<feature type="compositionally biased region" description="Basic and acidic residues" evidence="2">
    <location>
        <begin position="37"/>
        <end position="51"/>
    </location>
</feature>
<evidence type="ECO:0000256" key="1">
    <source>
        <dbReference type="ARBA" id="ARBA00022679"/>
    </source>
</evidence>
<evidence type="ECO:0000313" key="5">
    <source>
        <dbReference type="Proteomes" id="UP000184440"/>
    </source>
</evidence>
<evidence type="ECO:0000256" key="2">
    <source>
        <dbReference type="SAM" id="MobiDB-lite"/>
    </source>
</evidence>
<proteinExistence type="predicted"/>
<keyword evidence="5" id="KW-1185">Reference proteome</keyword>
<dbReference type="PANTHER" id="PTHR45947">
    <property type="entry name" value="SULFOQUINOVOSYL TRANSFERASE SQD2"/>
    <property type="match status" value="1"/>
</dbReference>
<dbReference type="InterPro" id="IPR050194">
    <property type="entry name" value="Glycosyltransferase_grp1"/>
</dbReference>
<gene>
    <name evidence="4" type="ORF">SAMN05443668_108148</name>
</gene>
<sequence length="437" mass="46012">MSASGSPPDGPGSPPDGPGSPPDGPGSPTDAPGSRTDGPESRTDGPVRRADASPPPTNVRRTLLVTNDFPPRPGGIQTFVHQLAVRQPPGSLVVYASRWKGCEEFDAEQPFPVVRHPTSLLVPTPGAARRVVATALEYGCTTAWYGAAAPLGLLAPVLRRRAGVDWQVAQTHGHEAGWAALPGPRQLLGRIADGVDVITYLGAYTRSKLAGPVGDRAELVHLPGGVNTSEFHPGVDASAVRERYGLGDRPTIVCVSRLVPRKGQDQLIRALPEIRRRVPGAVLLLVSGGPYRENLQKLAARHGVTEHVKFTGSVPWAELPAHYAAGHVFAMPCRTRRRGLDVEGLGIVYLEASATGLPVIAGDSGGAPDAVLEGETGYVVGGRDLSALVDRASELLADPAKAQAMGKAGRVWVERDWHWDTLAARMAKLLSGPRAGA</sequence>
<evidence type="ECO:0000259" key="3">
    <source>
        <dbReference type="Pfam" id="PF00534"/>
    </source>
</evidence>
<dbReference type="SUPFAM" id="SSF53756">
    <property type="entry name" value="UDP-Glycosyltransferase/glycogen phosphorylase"/>
    <property type="match status" value="1"/>
</dbReference>
<dbReference type="OrthoDB" id="9808602at2"/>
<dbReference type="GO" id="GO:0016758">
    <property type="term" value="F:hexosyltransferase activity"/>
    <property type="evidence" value="ECO:0007669"/>
    <property type="project" value="TreeGrafter"/>
</dbReference>
<dbReference type="PANTHER" id="PTHR45947:SF3">
    <property type="entry name" value="SULFOQUINOVOSYL TRANSFERASE SQD2"/>
    <property type="match status" value="1"/>
</dbReference>
<feature type="domain" description="Glycosyl transferase family 1" evidence="3">
    <location>
        <begin position="243"/>
        <end position="411"/>
    </location>
</feature>
<dbReference type="InterPro" id="IPR001296">
    <property type="entry name" value="Glyco_trans_1"/>
</dbReference>
<feature type="compositionally biased region" description="Pro residues" evidence="2">
    <location>
        <begin position="8"/>
        <end position="25"/>
    </location>
</feature>
<name>A0A1M7R7E7_9ACTN</name>
<dbReference type="EMBL" id="FRCS01000008">
    <property type="protein sequence ID" value="SHN42255.1"/>
    <property type="molecule type" value="Genomic_DNA"/>
</dbReference>
<keyword evidence="1 4" id="KW-0808">Transferase</keyword>
<dbReference type="Gene3D" id="3.40.50.2000">
    <property type="entry name" value="Glycogen Phosphorylase B"/>
    <property type="match status" value="2"/>
</dbReference>
<reference evidence="4 5" key="1">
    <citation type="submission" date="2016-11" db="EMBL/GenBank/DDBJ databases">
        <authorList>
            <person name="Jaros S."/>
            <person name="Januszkiewicz K."/>
            <person name="Wedrychowicz H."/>
        </authorList>
    </citation>
    <scope>NUCLEOTIDE SEQUENCE [LARGE SCALE GENOMIC DNA]</scope>
    <source>
        <strain evidence="4 5">DSM 46144</strain>
    </source>
</reference>
<evidence type="ECO:0000313" key="4">
    <source>
        <dbReference type="EMBL" id="SHN42255.1"/>
    </source>
</evidence>